<proteinExistence type="predicted"/>
<dbReference type="PROSITE" id="PS00028">
    <property type="entry name" value="ZINC_FINGER_C2H2_1"/>
    <property type="match status" value="1"/>
</dbReference>
<protein>
    <recommendedName>
        <fullName evidence="3">C2H2-type domain-containing protein</fullName>
    </recommendedName>
</protein>
<evidence type="ECO:0000256" key="2">
    <source>
        <dbReference type="SAM" id="MobiDB-lite"/>
    </source>
</evidence>
<evidence type="ECO:0000259" key="3">
    <source>
        <dbReference type="PROSITE" id="PS50157"/>
    </source>
</evidence>
<reference evidence="4 5" key="1">
    <citation type="submission" date="2024-09" db="EMBL/GenBank/DDBJ databases">
        <title>Rethinking Asexuality: The Enigmatic Case of Functional Sexual Genes in Lepraria (Stereocaulaceae).</title>
        <authorList>
            <person name="Doellman M."/>
            <person name="Sun Y."/>
            <person name="Barcenas-Pena A."/>
            <person name="Lumbsch H.T."/>
            <person name="Grewe F."/>
        </authorList>
    </citation>
    <scope>NUCLEOTIDE SEQUENCE [LARGE SCALE GENOMIC DNA]</scope>
    <source>
        <strain evidence="4 5">Grewe 0041</strain>
    </source>
</reference>
<keyword evidence="5" id="KW-1185">Reference proteome</keyword>
<dbReference type="InterPro" id="IPR036236">
    <property type="entry name" value="Znf_C2H2_sf"/>
</dbReference>
<organism evidence="4 5">
    <name type="scientific">Lepraria finkii</name>
    <dbReference type="NCBI Taxonomy" id="1340010"/>
    <lineage>
        <taxon>Eukaryota</taxon>
        <taxon>Fungi</taxon>
        <taxon>Dikarya</taxon>
        <taxon>Ascomycota</taxon>
        <taxon>Pezizomycotina</taxon>
        <taxon>Lecanoromycetes</taxon>
        <taxon>OSLEUM clade</taxon>
        <taxon>Lecanoromycetidae</taxon>
        <taxon>Lecanorales</taxon>
        <taxon>Lecanorineae</taxon>
        <taxon>Stereocaulaceae</taxon>
        <taxon>Lepraria</taxon>
    </lineage>
</organism>
<keyword evidence="1" id="KW-0479">Metal-binding</keyword>
<accession>A0ABR4BK69</accession>
<dbReference type="SUPFAM" id="SSF57667">
    <property type="entry name" value="beta-beta-alpha zinc fingers"/>
    <property type="match status" value="1"/>
</dbReference>
<feature type="compositionally biased region" description="Acidic residues" evidence="2">
    <location>
        <begin position="140"/>
        <end position="149"/>
    </location>
</feature>
<feature type="compositionally biased region" description="Low complexity" evidence="2">
    <location>
        <begin position="98"/>
        <end position="112"/>
    </location>
</feature>
<evidence type="ECO:0000313" key="4">
    <source>
        <dbReference type="EMBL" id="KAL2058135.1"/>
    </source>
</evidence>
<keyword evidence="1" id="KW-0862">Zinc</keyword>
<feature type="domain" description="C2H2-type" evidence="3">
    <location>
        <begin position="23"/>
        <end position="52"/>
    </location>
</feature>
<dbReference type="EMBL" id="JBHFEH010000003">
    <property type="protein sequence ID" value="KAL2058135.1"/>
    <property type="molecule type" value="Genomic_DNA"/>
</dbReference>
<dbReference type="Proteomes" id="UP001590951">
    <property type="component" value="Unassembled WGS sequence"/>
</dbReference>
<sequence length="167" mass="18805">MPPPWATNPAPKTESAREARKSFYCDLCQKGYSRVNEFEAHEGSYDHQHKKRLKEMKQMSRDPRAADKARKAERRADEKSGAITIKPLSLASSDTKPSSGFKKGGFKNAFGSVDDEEKDEKRGLKAEVKIEGFNVREQEAESESDDDYDRYDPRRPTGCGEGCPGRV</sequence>
<keyword evidence="1" id="KW-0863">Zinc-finger</keyword>
<gene>
    <name evidence="4" type="ORF">ABVK25_001753</name>
</gene>
<feature type="compositionally biased region" description="Basic and acidic residues" evidence="2">
    <location>
        <begin position="119"/>
        <end position="139"/>
    </location>
</feature>
<feature type="region of interest" description="Disordered" evidence="2">
    <location>
        <begin position="40"/>
        <end position="167"/>
    </location>
</feature>
<dbReference type="PANTHER" id="PTHR47251:SF1">
    <property type="entry name" value="FINGER DOMAIN PROTEIN, PUTATIVE (AFU_ORTHOLOGUE AFUA_3G04180)-RELATED"/>
    <property type="match status" value="1"/>
</dbReference>
<comment type="caution">
    <text evidence="4">The sequence shown here is derived from an EMBL/GenBank/DDBJ whole genome shotgun (WGS) entry which is preliminary data.</text>
</comment>
<evidence type="ECO:0000256" key="1">
    <source>
        <dbReference type="PROSITE-ProRule" id="PRU00042"/>
    </source>
</evidence>
<dbReference type="InterPro" id="IPR013087">
    <property type="entry name" value="Znf_C2H2_type"/>
</dbReference>
<evidence type="ECO:0000313" key="5">
    <source>
        <dbReference type="Proteomes" id="UP001590951"/>
    </source>
</evidence>
<dbReference type="PROSITE" id="PS50157">
    <property type="entry name" value="ZINC_FINGER_C2H2_2"/>
    <property type="match status" value="1"/>
</dbReference>
<name>A0ABR4BK69_9LECA</name>
<dbReference type="PANTHER" id="PTHR47251">
    <property type="entry name" value="FINGER DOMAIN PROTEIN, PUTATIVE (AFU_ORTHOLOGUE AFUA_3G04180)-RELATED"/>
    <property type="match status" value="1"/>
</dbReference>
<feature type="compositionally biased region" description="Basic and acidic residues" evidence="2">
    <location>
        <begin position="55"/>
        <end position="80"/>
    </location>
</feature>